<dbReference type="AlphaFoldDB" id="A0AAC8UVV8"/>
<feature type="signal peptide" evidence="1">
    <location>
        <begin position="1"/>
        <end position="21"/>
    </location>
</feature>
<dbReference type="Proteomes" id="UP000036000">
    <property type="component" value="Chromosome"/>
</dbReference>
<keyword evidence="1" id="KW-0732">Signal</keyword>
<evidence type="ECO:0000313" key="2">
    <source>
        <dbReference type="EMBL" id="AKP64120.1"/>
    </source>
</evidence>
<dbReference type="EMBL" id="CP012033">
    <property type="protein sequence ID" value="AKP64120.1"/>
    <property type="molecule type" value="Genomic_DNA"/>
</dbReference>
<accession>A0AAC8UVV8</accession>
<feature type="chain" id="PRO_5042182311" description="D-alanyl-D-alanine carboxypeptidase" evidence="1">
    <location>
        <begin position="22"/>
        <end position="234"/>
    </location>
</feature>
<evidence type="ECO:0000256" key="1">
    <source>
        <dbReference type="SAM" id="SignalP"/>
    </source>
</evidence>
<gene>
    <name evidence="2" type="ORF">ABN16_03295</name>
</gene>
<sequence>MKKFIKASVLATLSLSLVIPAATTPASAKRRVKVISTTSVAKQAYHGKKGNIYTSAKLSKRHYVMKHYKYTTWYVTKQAVIKNNGKKGTLAYIKSGKKSGWIYKKYLTAGKAPVNKAKILANDSVSFNRAMMSASTQLQDGAVGPYDGYKDMGGRLQAGFEYGDEVDEIKMDRTALLKVYNLFEGRFSKSQNADLAAMANQLENWQVTEDNWQLSVTKMETFGSTLGSLIQTLA</sequence>
<dbReference type="KEGG" id="lko:ABN16_03295"/>
<protein>
    <recommendedName>
        <fullName evidence="4">D-alanyl-D-alanine carboxypeptidase</fullName>
    </recommendedName>
</protein>
<reference evidence="2 3" key="1">
    <citation type="submission" date="2015-07" db="EMBL/GenBank/DDBJ databases">
        <title>Lactobacillus korensis/26-25/ whole genome sequencing.</title>
        <authorList>
            <person name="Kim M.K."/>
            <person name="Im W.-T."/>
            <person name="Srinivasan S."/>
            <person name="Lee J.-J."/>
        </authorList>
    </citation>
    <scope>NUCLEOTIDE SEQUENCE [LARGE SCALE GENOMIC DNA]</scope>
    <source>
        <strain evidence="2 3">26-25</strain>
    </source>
</reference>
<organism evidence="2 3">
    <name type="scientific">Levilactobacillus koreensis</name>
    <dbReference type="NCBI Taxonomy" id="637971"/>
    <lineage>
        <taxon>Bacteria</taxon>
        <taxon>Bacillati</taxon>
        <taxon>Bacillota</taxon>
        <taxon>Bacilli</taxon>
        <taxon>Lactobacillales</taxon>
        <taxon>Lactobacillaceae</taxon>
        <taxon>Levilactobacillus</taxon>
    </lineage>
</organism>
<name>A0AAC8UVV8_9LACO</name>
<proteinExistence type="predicted"/>
<keyword evidence="3" id="KW-1185">Reference proteome</keyword>
<evidence type="ECO:0008006" key="4">
    <source>
        <dbReference type="Google" id="ProtNLM"/>
    </source>
</evidence>
<evidence type="ECO:0000313" key="3">
    <source>
        <dbReference type="Proteomes" id="UP000036000"/>
    </source>
</evidence>